<sequence>MFFPLVHAFAVLATLIIPAAVAPPPPACDCTGTNFTDPQFLCGDARLGPDVLPTTGPLAPLLTHYNRLGGLCPGAFLAKWTFPNGSYEFPPFDGFQLSISDMPIEGNQLLLPGMLLDRFGSTHGMFLAPADTPFSQRSLPPSSLGPPAAYHVYEVQQNLVALSGEIAGWFSQQGQGTQYFVNLTIQALLDAGTLVEIEQ</sequence>
<feature type="signal peptide" evidence="1">
    <location>
        <begin position="1"/>
        <end position="22"/>
    </location>
</feature>
<dbReference type="PANTHER" id="PTHR42059:SF1">
    <property type="entry name" value="TNT DOMAIN-CONTAINING PROTEIN"/>
    <property type="match status" value="1"/>
</dbReference>
<reference evidence="3" key="1">
    <citation type="submission" date="2023-03" db="EMBL/GenBank/DDBJ databases">
        <title>Massive genome expansion in bonnet fungi (Mycena s.s.) driven by repeated elements and novel gene families across ecological guilds.</title>
        <authorList>
            <consortium name="Lawrence Berkeley National Laboratory"/>
            <person name="Harder C.B."/>
            <person name="Miyauchi S."/>
            <person name="Viragh M."/>
            <person name="Kuo A."/>
            <person name="Thoen E."/>
            <person name="Andreopoulos B."/>
            <person name="Lu D."/>
            <person name="Skrede I."/>
            <person name="Drula E."/>
            <person name="Henrissat B."/>
            <person name="Morin E."/>
            <person name="Kohler A."/>
            <person name="Barry K."/>
            <person name="LaButti K."/>
            <person name="Morin E."/>
            <person name="Salamov A."/>
            <person name="Lipzen A."/>
            <person name="Mereny Z."/>
            <person name="Hegedus B."/>
            <person name="Baldrian P."/>
            <person name="Stursova M."/>
            <person name="Weitz H."/>
            <person name="Taylor A."/>
            <person name="Grigoriev I.V."/>
            <person name="Nagy L.G."/>
            <person name="Martin F."/>
            <person name="Kauserud H."/>
        </authorList>
    </citation>
    <scope>NUCLEOTIDE SEQUENCE</scope>
    <source>
        <strain evidence="3">CBHHK002</strain>
    </source>
</reference>
<organism evidence="3 4">
    <name type="scientific">Mycena albidolilacea</name>
    <dbReference type="NCBI Taxonomy" id="1033008"/>
    <lineage>
        <taxon>Eukaryota</taxon>
        <taxon>Fungi</taxon>
        <taxon>Dikarya</taxon>
        <taxon>Basidiomycota</taxon>
        <taxon>Agaricomycotina</taxon>
        <taxon>Agaricomycetes</taxon>
        <taxon>Agaricomycetidae</taxon>
        <taxon>Agaricales</taxon>
        <taxon>Marasmiineae</taxon>
        <taxon>Mycenaceae</taxon>
        <taxon>Mycena</taxon>
    </lineage>
</organism>
<proteinExistence type="predicted"/>
<evidence type="ECO:0000256" key="1">
    <source>
        <dbReference type="SAM" id="SignalP"/>
    </source>
</evidence>
<evidence type="ECO:0000313" key="3">
    <source>
        <dbReference type="EMBL" id="KAJ7301811.1"/>
    </source>
</evidence>
<dbReference type="Proteomes" id="UP001218218">
    <property type="component" value="Unassembled WGS sequence"/>
</dbReference>
<dbReference type="PANTHER" id="PTHR42059">
    <property type="entry name" value="TNT DOMAIN-CONTAINING PROTEIN"/>
    <property type="match status" value="1"/>
</dbReference>
<dbReference type="Pfam" id="PF14021">
    <property type="entry name" value="TNT"/>
    <property type="match status" value="1"/>
</dbReference>
<comment type="caution">
    <text evidence="3">The sequence shown here is derived from an EMBL/GenBank/DDBJ whole genome shotgun (WGS) entry which is preliminary data.</text>
</comment>
<dbReference type="AlphaFoldDB" id="A0AAD7E7E3"/>
<evidence type="ECO:0000259" key="2">
    <source>
        <dbReference type="Pfam" id="PF14021"/>
    </source>
</evidence>
<gene>
    <name evidence="3" type="ORF">DFH08DRAFT_919053</name>
</gene>
<protein>
    <recommendedName>
        <fullName evidence="2">TNT domain-containing protein</fullName>
    </recommendedName>
</protein>
<feature type="domain" description="TNT" evidence="2">
    <location>
        <begin position="110"/>
        <end position="197"/>
    </location>
</feature>
<dbReference type="InterPro" id="IPR025331">
    <property type="entry name" value="TNT"/>
</dbReference>
<evidence type="ECO:0000313" key="4">
    <source>
        <dbReference type="Proteomes" id="UP001218218"/>
    </source>
</evidence>
<accession>A0AAD7E7E3</accession>
<keyword evidence="1" id="KW-0732">Signal</keyword>
<dbReference type="EMBL" id="JARIHO010000126">
    <property type="protein sequence ID" value="KAJ7301811.1"/>
    <property type="molecule type" value="Genomic_DNA"/>
</dbReference>
<keyword evidence="4" id="KW-1185">Reference proteome</keyword>
<name>A0AAD7E7E3_9AGAR</name>
<dbReference type="GO" id="GO:0050135">
    <property type="term" value="F:NADP+ nucleosidase activity"/>
    <property type="evidence" value="ECO:0007669"/>
    <property type="project" value="InterPro"/>
</dbReference>
<dbReference type="InterPro" id="IPR053024">
    <property type="entry name" value="Fungal_surface_NADase"/>
</dbReference>
<feature type="chain" id="PRO_5041968139" description="TNT domain-containing protein" evidence="1">
    <location>
        <begin position="23"/>
        <end position="199"/>
    </location>
</feature>